<evidence type="ECO:0000259" key="5">
    <source>
        <dbReference type="PROSITE" id="PS50893"/>
    </source>
</evidence>
<dbReference type="EMBL" id="JWJD01000003">
    <property type="protein sequence ID" value="KIH76562.1"/>
    <property type="molecule type" value="Genomic_DNA"/>
</dbReference>
<feature type="domain" description="ABC transporter" evidence="5">
    <location>
        <begin position="4"/>
        <end position="234"/>
    </location>
</feature>
<evidence type="ECO:0000256" key="4">
    <source>
        <dbReference type="ARBA" id="ARBA00038388"/>
    </source>
</evidence>
<accession>A0A0C2HUS3</accession>
<dbReference type="Gene3D" id="3.40.50.300">
    <property type="entry name" value="P-loop containing nucleotide triphosphate hydrolases"/>
    <property type="match status" value="1"/>
</dbReference>
<keyword evidence="2" id="KW-0547">Nucleotide-binding</keyword>
<dbReference type="PANTHER" id="PTHR24220">
    <property type="entry name" value="IMPORT ATP-BINDING PROTEIN"/>
    <property type="match status" value="1"/>
</dbReference>
<dbReference type="InterPro" id="IPR017911">
    <property type="entry name" value="MacB-like_ATP-bd"/>
</dbReference>
<dbReference type="PANTHER" id="PTHR24220:SF86">
    <property type="entry name" value="ABC TRANSPORTER ABCH.1"/>
    <property type="match status" value="1"/>
</dbReference>
<dbReference type="SUPFAM" id="SSF52540">
    <property type="entry name" value="P-loop containing nucleoside triphosphate hydrolases"/>
    <property type="match status" value="1"/>
</dbReference>
<evidence type="ECO:0000256" key="1">
    <source>
        <dbReference type="ARBA" id="ARBA00022448"/>
    </source>
</evidence>
<dbReference type="Proteomes" id="UP000035068">
    <property type="component" value="Unassembled WGS sequence"/>
</dbReference>
<dbReference type="CDD" id="cd03255">
    <property type="entry name" value="ABC_MJ0796_LolCDE_FtsE"/>
    <property type="match status" value="1"/>
</dbReference>
<comment type="caution">
    <text evidence="6">The sequence shown here is derived from an EMBL/GenBank/DDBJ whole genome shotgun (WGS) entry which is preliminary data.</text>
</comment>
<keyword evidence="1" id="KW-0813">Transport</keyword>
<protein>
    <submittedName>
        <fullName evidence="6">ABC transporter ATP-binding protein</fullName>
    </submittedName>
</protein>
<evidence type="ECO:0000313" key="7">
    <source>
        <dbReference type="Proteomes" id="UP000035068"/>
    </source>
</evidence>
<dbReference type="InterPro" id="IPR015854">
    <property type="entry name" value="ABC_transpr_LolD-like"/>
</dbReference>
<evidence type="ECO:0000313" key="6">
    <source>
        <dbReference type="EMBL" id="KIH76562.1"/>
    </source>
</evidence>
<keyword evidence="7" id="KW-1185">Reference proteome</keyword>
<dbReference type="GO" id="GO:0005524">
    <property type="term" value="F:ATP binding"/>
    <property type="evidence" value="ECO:0007669"/>
    <property type="project" value="UniProtKB-KW"/>
</dbReference>
<dbReference type="InterPro" id="IPR003439">
    <property type="entry name" value="ABC_transporter-like_ATP-bd"/>
</dbReference>
<dbReference type="InterPro" id="IPR003593">
    <property type="entry name" value="AAA+_ATPase"/>
</dbReference>
<name>A0A0C2HUS3_9BACT</name>
<dbReference type="InterPro" id="IPR027417">
    <property type="entry name" value="P-loop_NTPase"/>
</dbReference>
<keyword evidence="3 6" id="KW-0067">ATP-binding</keyword>
<comment type="similarity">
    <text evidence="4">Belongs to the ABC transporter superfamily. Macrolide exporter (TC 3.A.1.122) family.</text>
</comment>
<dbReference type="GO" id="GO:0005886">
    <property type="term" value="C:plasma membrane"/>
    <property type="evidence" value="ECO:0007669"/>
    <property type="project" value="TreeGrafter"/>
</dbReference>
<proteinExistence type="inferred from homology"/>
<dbReference type="AlphaFoldDB" id="A0A0C2HUS3"/>
<dbReference type="PROSITE" id="PS50893">
    <property type="entry name" value="ABC_TRANSPORTER_2"/>
    <property type="match status" value="1"/>
</dbReference>
<dbReference type="GO" id="GO:0098796">
    <property type="term" value="C:membrane protein complex"/>
    <property type="evidence" value="ECO:0007669"/>
    <property type="project" value="UniProtKB-ARBA"/>
</dbReference>
<organism evidence="6 7">
    <name type="scientific">Geoalkalibacter ferrihydriticus DSM 17813</name>
    <dbReference type="NCBI Taxonomy" id="1121915"/>
    <lineage>
        <taxon>Bacteria</taxon>
        <taxon>Pseudomonadati</taxon>
        <taxon>Thermodesulfobacteriota</taxon>
        <taxon>Desulfuromonadia</taxon>
        <taxon>Desulfuromonadales</taxon>
        <taxon>Geoalkalibacteraceae</taxon>
        <taxon>Geoalkalibacter</taxon>
    </lineage>
</organism>
<dbReference type="GO" id="GO:0016887">
    <property type="term" value="F:ATP hydrolysis activity"/>
    <property type="evidence" value="ECO:0007669"/>
    <property type="project" value="InterPro"/>
</dbReference>
<dbReference type="GO" id="GO:0022857">
    <property type="term" value="F:transmembrane transporter activity"/>
    <property type="evidence" value="ECO:0007669"/>
    <property type="project" value="TreeGrafter"/>
</dbReference>
<dbReference type="RefSeq" id="WP_040099210.1">
    <property type="nucleotide sequence ID" value="NZ_JWJD01000003.1"/>
</dbReference>
<gene>
    <name evidence="6" type="ORF">GFER_10370</name>
</gene>
<sequence>MSFIEISNLTKIYESDADRVEALRGVDIQVEEGTFLGVMGQSGSGKSTFLSILGGLAHPSAGRIIVDGIDLYALSGEKLADFRREYLGFVFQAFNLIPYLTAMENVMLPLAVKKMSATQKRSQALDVLERVGLAGRASHLPSQLSGGEQERVAVARALVNRPPLLLADEPTGSLDTATSEEIMDLLTSLNKEGQTIVMVTHDQENCRYFHRRVLLRDGLVVSDESTGLAKSSSAA</sequence>
<dbReference type="FunFam" id="3.40.50.300:FF:000032">
    <property type="entry name" value="Export ABC transporter ATP-binding protein"/>
    <property type="match status" value="1"/>
</dbReference>
<dbReference type="SMART" id="SM00382">
    <property type="entry name" value="AAA"/>
    <property type="match status" value="1"/>
</dbReference>
<dbReference type="Pfam" id="PF00005">
    <property type="entry name" value="ABC_tran"/>
    <property type="match status" value="1"/>
</dbReference>
<reference evidence="6 7" key="1">
    <citation type="submission" date="2014-12" db="EMBL/GenBank/DDBJ databases">
        <title>Genomes of Geoalkalibacter ferrihydriticus and Geoalkalibacter subterraneus, two haloalkaliphilic metal-reducing members of the Geobacteraceae.</title>
        <authorList>
            <person name="Badalamenti J.P."/>
            <person name="Torres C.I."/>
            <person name="Krajmalnik-Brown R."/>
            <person name="Bond D.R."/>
        </authorList>
    </citation>
    <scope>NUCLEOTIDE SEQUENCE [LARGE SCALE GENOMIC DNA]</scope>
    <source>
        <strain evidence="6 7">DSM 17813</strain>
    </source>
</reference>
<evidence type="ECO:0000256" key="2">
    <source>
        <dbReference type="ARBA" id="ARBA00022741"/>
    </source>
</evidence>
<evidence type="ECO:0000256" key="3">
    <source>
        <dbReference type="ARBA" id="ARBA00022840"/>
    </source>
</evidence>